<dbReference type="Gene3D" id="1.10.10.10">
    <property type="entry name" value="Winged helix-like DNA-binding domain superfamily/Winged helix DNA-binding domain"/>
    <property type="match status" value="1"/>
</dbReference>
<keyword evidence="3" id="KW-0804">Transcription</keyword>
<dbReference type="PRINTS" id="PR00778">
    <property type="entry name" value="HTHARSR"/>
</dbReference>
<dbReference type="PANTHER" id="PTHR43132:SF2">
    <property type="entry name" value="ARSENICAL RESISTANCE OPERON REPRESSOR ARSR-RELATED"/>
    <property type="match status" value="1"/>
</dbReference>
<dbReference type="SUPFAM" id="SSF46785">
    <property type="entry name" value="Winged helix' DNA-binding domain"/>
    <property type="match status" value="1"/>
</dbReference>
<dbReference type="InterPro" id="IPR036390">
    <property type="entry name" value="WH_DNA-bd_sf"/>
</dbReference>
<dbReference type="GO" id="GO:0003700">
    <property type="term" value="F:DNA-binding transcription factor activity"/>
    <property type="evidence" value="ECO:0007669"/>
    <property type="project" value="InterPro"/>
</dbReference>
<evidence type="ECO:0000256" key="3">
    <source>
        <dbReference type="ARBA" id="ARBA00023163"/>
    </source>
</evidence>
<evidence type="ECO:0000313" key="5">
    <source>
        <dbReference type="EMBL" id="CUX10061.1"/>
    </source>
</evidence>
<proteinExistence type="predicted"/>
<dbReference type="GO" id="GO:0003677">
    <property type="term" value="F:DNA binding"/>
    <property type="evidence" value="ECO:0007669"/>
    <property type="project" value="UniProtKB-KW"/>
</dbReference>
<evidence type="ECO:0000313" key="6">
    <source>
        <dbReference type="Proteomes" id="UP000191988"/>
    </source>
</evidence>
<dbReference type="InterPro" id="IPR051011">
    <property type="entry name" value="Metal_resp_trans_reg"/>
</dbReference>
<organism evidence="5 6">
    <name type="scientific">Agrobacterium tomkonis CFBP 6623</name>
    <dbReference type="NCBI Taxonomy" id="1183432"/>
    <lineage>
        <taxon>Bacteria</taxon>
        <taxon>Pseudomonadati</taxon>
        <taxon>Pseudomonadota</taxon>
        <taxon>Alphaproteobacteria</taxon>
        <taxon>Hyphomicrobiales</taxon>
        <taxon>Rhizobiaceae</taxon>
        <taxon>Rhizobium/Agrobacterium group</taxon>
        <taxon>Agrobacterium</taxon>
        <taxon>Agrobacterium tumefaciens complex</taxon>
    </lineage>
</organism>
<gene>
    <name evidence="5" type="primary">nolR</name>
    <name evidence="5" type="ORF">AGR3A_Cc150028</name>
</gene>
<name>A0A1S7NPZ6_9HYPH</name>
<dbReference type="InterPro" id="IPR011991">
    <property type="entry name" value="ArsR-like_HTH"/>
</dbReference>
<dbReference type="CDD" id="cd00090">
    <property type="entry name" value="HTH_ARSR"/>
    <property type="match status" value="1"/>
</dbReference>
<dbReference type="Pfam" id="PF01022">
    <property type="entry name" value="HTH_5"/>
    <property type="match status" value="1"/>
</dbReference>
<protein>
    <submittedName>
        <fullName evidence="5">Nodulation protein nolR</fullName>
    </submittedName>
</protein>
<keyword evidence="1" id="KW-0805">Transcription regulation</keyword>
<dbReference type="InterPro" id="IPR001845">
    <property type="entry name" value="HTH_ArsR_DNA-bd_dom"/>
</dbReference>
<dbReference type="NCBIfam" id="NF033788">
    <property type="entry name" value="HTH_metalloreg"/>
    <property type="match status" value="1"/>
</dbReference>
<keyword evidence="2" id="KW-0238">DNA-binding</keyword>
<evidence type="ECO:0000256" key="2">
    <source>
        <dbReference type="ARBA" id="ARBA00023125"/>
    </source>
</evidence>
<dbReference type="SMART" id="SM00418">
    <property type="entry name" value="HTH_ARSR"/>
    <property type="match status" value="1"/>
</dbReference>
<accession>A0A1S7NPZ6</accession>
<dbReference type="AlphaFoldDB" id="A0A1S7NPZ6"/>
<sequence>MDNQSLSEHSIAAADLLSAMANPKRLMILCTLVDTEVPVGVLASQVGLSQSALSQHLSKLRAQRLVKTRRDAQTIYYSSNSESVKKILASLEEIYCQVQKSSSKTAA</sequence>
<evidence type="ECO:0000256" key="1">
    <source>
        <dbReference type="ARBA" id="ARBA00023015"/>
    </source>
</evidence>
<evidence type="ECO:0000259" key="4">
    <source>
        <dbReference type="PROSITE" id="PS50987"/>
    </source>
</evidence>
<keyword evidence="6" id="KW-1185">Reference proteome</keyword>
<reference evidence="6" key="1">
    <citation type="submission" date="2016-01" db="EMBL/GenBank/DDBJ databases">
        <authorList>
            <person name="Regsiter A."/>
            <person name="william w."/>
        </authorList>
    </citation>
    <scope>NUCLEOTIDE SEQUENCE [LARGE SCALE GENOMIC DNA]</scope>
    <source>
        <strain evidence="6">CFBP 6623</strain>
    </source>
</reference>
<feature type="domain" description="HTH arsR-type" evidence="4">
    <location>
        <begin position="5"/>
        <end position="99"/>
    </location>
</feature>
<dbReference type="InterPro" id="IPR036388">
    <property type="entry name" value="WH-like_DNA-bd_sf"/>
</dbReference>
<dbReference type="Proteomes" id="UP000191988">
    <property type="component" value="Unassembled WGS sequence"/>
</dbReference>
<dbReference type="PROSITE" id="PS50987">
    <property type="entry name" value="HTH_ARSR_2"/>
    <property type="match status" value="1"/>
</dbReference>
<dbReference type="RefSeq" id="WP_046797913.1">
    <property type="nucleotide sequence ID" value="NZ_LT009723.1"/>
</dbReference>
<dbReference type="EMBL" id="FBWK01000007">
    <property type="protein sequence ID" value="CUX10061.1"/>
    <property type="molecule type" value="Genomic_DNA"/>
</dbReference>
<dbReference type="PANTHER" id="PTHR43132">
    <property type="entry name" value="ARSENICAL RESISTANCE OPERON REPRESSOR ARSR-RELATED"/>
    <property type="match status" value="1"/>
</dbReference>